<dbReference type="Pfam" id="PF00589">
    <property type="entry name" value="Phage_integrase"/>
    <property type="match status" value="1"/>
</dbReference>
<dbReference type="EMBL" id="PFNG01000072">
    <property type="protein sequence ID" value="PIZ41031.1"/>
    <property type="molecule type" value="Genomic_DNA"/>
</dbReference>
<name>A0A2M7TA70_9ACTN</name>
<dbReference type="SUPFAM" id="SSF56349">
    <property type="entry name" value="DNA breaking-rejoining enzymes"/>
    <property type="match status" value="1"/>
</dbReference>
<dbReference type="InterPro" id="IPR002104">
    <property type="entry name" value="Integrase_catalytic"/>
</dbReference>
<comment type="caution">
    <text evidence="6">The sequence shown here is derived from an EMBL/GenBank/DDBJ whole genome shotgun (WGS) entry which is preliminary data.</text>
</comment>
<evidence type="ECO:0000256" key="3">
    <source>
        <dbReference type="ARBA" id="ARBA00023125"/>
    </source>
</evidence>
<keyword evidence="4" id="KW-0233">DNA recombination</keyword>
<dbReference type="Gene3D" id="3.30.160.390">
    <property type="entry name" value="Integrase, DNA-binding domain"/>
    <property type="match status" value="1"/>
</dbReference>
<evidence type="ECO:0000259" key="5">
    <source>
        <dbReference type="PROSITE" id="PS51898"/>
    </source>
</evidence>
<evidence type="ECO:0000256" key="1">
    <source>
        <dbReference type="ARBA" id="ARBA00008857"/>
    </source>
</evidence>
<protein>
    <recommendedName>
        <fullName evidence="5">Tyr recombinase domain-containing protein</fullName>
    </recommendedName>
</protein>
<dbReference type="GO" id="GO:0003677">
    <property type="term" value="F:DNA binding"/>
    <property type="evidence" value="ECO:0007669"/>
    <property type="project" value="UniProtKB-KW"/>
</dbReference>
<evidence type="ECO:0000256" key="2">
    <source>
        <dbReference type="ARBA" id="ARBA00022908"/>
    </source>
</evidence>
<organism evidence="6 7">
    <name type="scientific">Candidatus Aquicultor secundus</name>
    <dbReference type="NCBI Taxonomy" id="1973895"/>
    <lineage>
        <taxon>Bacteria</taxon>
        <taxon>Bacillati</taxon>
        <taxon>Actinomycetota</taxon>
        <taxon>Candidatus Aquicultoria</taxon>
        <taxon>Candidatus Aquicultorales</taxon>
        <taxon>Candidatus Aquicultoraceae</taxon>
        <taxon>Candidatus Aquicultor</taxon>
    </lineage>
</organism>
<accession>A0A2M7TA70</accession>
<dbReference type="Gene3D" id="1.10.150.130">
    <property type="match status" value="1"/>
</dbReference>
<reference evidence="7" key="1">
    <citation type="submission" date="2017-09" db="EMBL/GenBank/DDBJ databases">
        <title>Depth-based differentiation of microbial function through sediment-hosted aquifers and enrichment of novel symbionts in the deep terrestrial subsurface.</title>
        <authorList>
            <person name="Probst A.J."/>
            <person name="Ladd B."/>
            <person name="Jarett J.K."/>
            <person name="Geller-Mcgrath D.E."/>
            <person name="Sieber C.M.K."/>
            <person name="Emerson J.B."/>
            <person name="Anantharaman K."/>
            <person name="Thomas B.C."/>
            <person name="Malmstrom R."/>
            <person name="Stieglmeier M."/>
            <person name="Klingl A."/>
            <person name="Woyke T."/>
            <person name="Ryan C.M."/>
            <person name="Banfield J.F."/>
        </authorList>
    </citation>
    <scope>NUCLEOTIDE SEQUENCE [LARGE SCALE GENOMIC DNA]</scope>
</reference>
<evidence type="ECO:0000313" key="7">
    <source>
        <dbReference type="Proteomes" id="UP000230956"/>
    </source>
</evidence>
<comment type="similarity">
    <text evidence="1">Belongs to the 'phage' integrase family.</text>
</comment>
<dbReference type="PROSITE" id="PS51898">
    <property type="entry name" value="TYR_RECOMBINASE"/>
    <property type="match status" value="1"/>
</dbReference>
<dbReference type="GO" id="GO:0015074">
    <property type="term" value="P:DNA integration"/>
    <property type="evidence" value="ECO:0007669"/>
    <property type="project" value="UniProtKB-KW"/>
</dbReference>
<dbReference type="Proteomes" id="UP000230956">
    <property type="component" value="Unassembled WGS sequence"/>
</dbReference>
<dbReference type="RefSeq" id="WP_286678586.1">
    <property type="nucleotide sequence ID" value="NZ_MNXI01000092.1"/>
</dbReference>
<dbReference type="CDD" id="cd00796">
    <property type="entry name" value="INT_Rci_Hp1_C"/>
    <property type="match status" value="1"/>
</dbReference>
<dbReference type="InterPro" id="IPR050808">
    <property type="entry name" value="Phage_Integrase"/>
</dbReference>
<dbReference type="GO" id="GO:0006310">
    <property type="term" value="P:DNA recombination"/>
    <property type="evidence" value="ECO:0007669"/>
    <property type="project" value="UniProtKB-KW"/>
</dbReference>
<feature type="domain" description="Tyr recombinase" evidence="5">
    <location>
        <begin position="207"/>
        <end position="397"/>
    </location>
</feature>
<dbReference type="InterPro" id="IPR038488">
    <property type="entry name" value="Integrase_DNA-bd_sf"/>
</dbReference>
<gene>
    <name evidence="6" type="ORF">COY37_03015</name>
</gene>
<sequence length="417" mass="47731">MRVAINKRLVESLKPADKPYEVRDTKLKGFILRVQPSGVMTYICQYGRGKRINIGYTSVLTPTQARERAKGILADVVKGIDPQEDKRKTKAHTLESYILNVYEPWVKTHHKNADATIKRLKANFLPILGKVKLGDITAWNVEKWRSDKIKAGAKASTVNRDLNPLKAALSRAAQWGFINANPLTSIKPIRVDSKAIIRYLSDNEEERLRTALDSREERIRLERDSANNWRRVRGYKLLPNLRKLPFADYLKPLIILDLNTGLRRGELFNLKWNDVDRAMLTVKGEGAKTGQTRHVPLNQEAYSVLYQWKTQSQDNKLVFPGKGGGRLTNVNNSWRKLLKDANITDFRFHDMRHHFASRLVMAGVDLNTVRELLGHADIKMTLRYSHLSPQVKQAAVDKLVKGKIRETQNLKKTMITV</sequence>
<dbReference type="InterPro" id="IPR025166">
    <property type="entry name" value="Integrase_DNA_bind_dom"/>
</dbReference>
<dbReference type="PANTHER" id="PTHR30629">
    <property type="entry name" value="PROPHAGE INTEGRASE"/>
    <property type="match status" value="1"/>
</dbReference>
<dbReference type="Gene3D" id="1.10.443.10">
    <property type="entry name" value="Intergrase catalytic core"/>
    <property type="match status" value="1"/>
</dbReference>
<dbReference type="InterPro" id="IPR010998">
    <property type="entry name" value="Integrase_recombinase_N"/>
</dbReference>
<dbReference type="PANTHER" id="PTHR30629:SF2">
    <property type="entry name" value="PROPHAGE INTEGRASE INTS-RELATED"/>
    <property type="match status" value="1"/>
</dbReference>
<dbReference type="InterPro" id="IPR011010">
    <property type="entry name" value="DNA_brk_join_enz"/>
</dbReference>
<keyword evidence="3" id="KW-0238">DNA-binding</keyword>
<proteinExistence type="inferred from homology"/>
<keyword evidence="2" id="KW-0229">DNA integration</keyword>
<evidence type="ECO:0000313" key="6">
    <source>
        <dbReference type="EMBL" id="PIZ41031.1"/>
    </source>
</evidence>
<dbReference type="AlphaFoldDB" id="A0A2M7TA70"/>
<dbReference type="InterPro" id="IPR013762">
    <property type="entry name" value="Integrase-like_cat_sf"/>
</dbReference>
<evidence type="ECO:0000256" key="4">
    <source>
        <dbReference type="ARBA" id="ARBA00023172"/>
    </source>
</evidence>
<dbReference type="Pfam" id="PF13356">
    <property type="entry name" value="Arm-DNA-bind_3"/>
    <property type="match status" value="1"/>
</dbReference>